<evidence type="ECO:0000313" key="5">
    <source>
        <dbReference type="Proteomes" id="UP000184526"/>
    </source>
</evidence>
<sequence>MSDTLITVIIPVYNAEKYLGRGIDSVLKQTYENFELILVNDGSKDSSLEVCNKYVEKDSRVRVISQKNSGVSVARNTGIKAASGKYLTFIDSDDYIELDFLEKSMKYVEEVGAEFYIGGYFEDIYTDDKLISTSKSMGPGDVETVDTLIHNVFNGYPVECIQTCWGKLYLKDIIDKNNIKFAHDINMGEDQIFNYQYLLQCNSVIFDDKCYYHYLRINEGSLTCRYYNNIYEMSREIARALYNLKPVLSDENKVYMDLYAGRKVFTCIQYMFSYAKDLDYNTIIEKIKEVREDFFVKNLMQYIDSFKKREKLTLILLKYNMIHVIYGMYSLSTSLHNMKNKK</sequence>
<dbReference type="PANTHER" id="PTHR22916:SF51">
    <property type="entry name" value="GLYCOSYLTRANSFERASE EPSH-RELATED"/>
    <property type="match status" value="1"/>
</dbReference>
<dbReference type="SUPFAM" id="SSF53448">
    <property type="entry name" value="Nucleotide-diphospho-sugar transferases"/>
    <property type="match status" value="1"/>
</dbReference>
<dbReference type="Proteomes" id="UP000184526">
    <property type="component" value="Unassembled WGS sequence"/>
</dbReference>
<feature type="domain" description="Glycosyltransferase 2-like" evidence="3">
    <location>
        <begin position="7"/>
        <end position="152"/>
    </location>
</feature>
<dbReference type="AlphaFoldDB" id="A0A1M5YAI1"/>
<reference evidence="4 5" key="1">
    <citation type="submission" date="2016-11" db="EMBL/GenBank/DDBJ databases">
        <authorList>
            <person name="Jaros S."/>
            <person name="Januszkiewicz K."/>
            <person name="Wedrychowicz H."/>
        </authorList>
    </citation>
    <scope>NUCLEOTIDE SEQUENCE [LARGE SCALE GENOMIC DNA]</scope>
    <source>
        <strain evidence="4 5">DSM 3089</strain>
    </source>
</reference>
<dbReference type="GO" id="GO:0016757">
    <property type="term" value="F:glycosyltransferase activity"/>
    <property type="evidence" value="ECO:0007669"/>
    <property type="project" value="UniProtKB-KW"/>
</dbReference>
<dbReference type="PANTHER" id="PTHR22916">
    <property type="entry name" value="GLYCOSYLTRANSFERASE"/>
    <property type="match status" value="1"/>
</dbReference>
<keyword evidence="5" id="KW-1185">Reference proteome</keyword>
<dbReference type="InterPro" id="IPR029044">
    <property type="entry name" value="Nucleotide-diphossugar_trans"/>
</dbReference>
<protein>
    <submittedName>
        <fullName evidence="4">Glycosyl transferase family 2</fullName>
    </submittedName>
</protein>
<dbReference type="RefSeq" id="WP_072832611.1">
    <property type="nucleotide sequence ID" value="NZ_FQXP01000012.1"/>
</dbReference>
<accession>A0A1M5YAI1</accession>
<dbReference type="OrthoDB" id="9807674at2"/>
<dbReference type="STRING" id="1121306.SAMN02745196_02791"/>
<gene>
    <name evidence="4" type="ORF">SAMN02745196_02791</name>
</gene>
<dbReference type="EMBL" id="FQXP01000012">
    <property type="protein sequence ID" value="SHI09057.1"/>
    <property type="molecule type" value="Genomic_DNA"/>
</dbReference>
<dbReference type="CDD" id="cd00761">
    <property type="entry name" value="Glyco_tranf_GTA_type"/>
    <property type="match status" value="1"/>
</dbReference>
<evidence type="ECO:0000259" key="3">
    <source>
        <dbReference type="Pfam" id="PF00535"/>
    </source>
</evidence>
<dbReference type="Pfam" id="PF00535">
    <property type="entry name" value="Glycos_transf_2"/>
    <property type="match status" value="1"/>
</dbReference>
<evidence type="ECO:0000256" key="2">
    <source>
        <dbReference type="ARBA" id="ARBA00022679"/>
    </source>
</evidence>
<evidence type="ECO:0000313" key="4">
    <source>
        <dbReference type="EMBL" id="SHI09057.1"/>
    </source>
</evidence>
<proteinExistence type="predicted"/>
<dbReference type="Gene3D" id="3.90.550.10">
    <property type="entry name" value="Spore Coat Polysaccharide Biosynthesis Protein SpsA, Chain A"/>
    <property type="match status" value="1"/>
</dbReference>
<name>A0A1M5YAI1_9CLOT</name>
<organism evidence="4 5">
    <name type="scientific">Clostridium collagenovorans DSM 3089</name>
    <dbReference type="NCBI Taxonomy" id="1121306"/>
    <lineage>
        <taxon>Bacteria</taxon>
        <taxon>Bacillati</taxon>
        <taxon>Bacillota</taxon>
        <taxon>Clostridia</taxon>
        <taxon>Eubacteriales</taxon>
        <taxon>Clostridiaceae</taxon>
        <taxon>Clostridium</taxon>
    </lineage>
</organism>
<evidence type="ECO:0000256" key="1">
    <source>
        <dbReference type="ARBA" id="ARBA00022676"/>
    </source>
</evidence>
<keyword evidence="1" id="KW-0328">Glycosyltransferase</keyword>
<keyword evidence="2 4" id="KW-0808">Transferase</keyword>
<dbReference type="InterPro" id="IPR001173">
    <property type="entry name" value="Glyco_trans_2-like"/>
</dbReference>